<dbReference type="RefSeq" id="WP_072873067.1">
    <property type="nucleotide sequence ID" value="NZ_FRAF01000003.1"/>
</dbReference>
<protein>
    <submittedName>
        <fullName evidence="3">Anti-sigma-28 factor, FlgM</fullName>
    </submittedName>
</protein>
<dbReference type="SUPFAM" id="SSF101498">
    <property type="entry name" value="Anti-sigma factor FlgM"/>
    <property type="match status" value="1"/>
</dbReference>
<accession>A0A1M6M3L2</accession>
<dbReference type="InterPro" id="IPR031316">
    <property type="entry name" value="FlgM_C"/>
</dbReference>
<evidence type="ECO:0000256" key="1">
    <source>
        <dbReference type="SAM" id="MobiDB-lite"/>
    </source>
</evidence>
<dbReference type="EMBL" id="FRAF01000003">
    <property type="protein sequence ID" value="SHJ77980.1"/>
    <property type="molecule type" value="Genomic_DNA"/>
</dbReference>
<dbReference type="AlphaFoldDB" id="A0A1M6M3L2"/>
<organism evidence="3 4">
    <name type="scientific">Alicyclobacillus tolerans</name>
    <dbReference type="NCBI Taxonomy" id="90970"/>
    <lineage>
        <taxon>Bacteria</taxon>
        <taxon>Bacillati</taxon>
        <taxon>Bacillota</taxon>
        <taxon>Bacilli</taxon>
        <taxon>Bacillales</taxon>
        <taxon>Alicyclobacillaceae</taxon>
        <taxon>Alicyclobacillus</taxon>
    </lineage>
</organism>
<name>A0A1M6M3L2_9BACL</name>
<reference evidence="4" key="1">
    <citation type="submission" date="2016-11" db="EMBL/GenBank/DDBJ databases">
        <authorList>
            <person name="Varghese N."/>
            <person name="Submissions S."/>
        </authorList>
    </citation>
    <scope>NUCLEOTIDE SEQUENCE [LARGE SCALE GENOMIC DNA]</scope>
    <source>
        <strain evidence="4">USBA-503</strain>
    </source>
</reference>
<evidence type="ECO:0000313" key="3">
    <source>
        <dbReference type="EMBL" id="SHJ77980.1"/>
    </source>
</evidence>
<evidence type="ECO:0000313" key="4">
    <source>
        <dbReference type="Proteomes" id="UP000184016"/>
    </source>
</evidence>
<keyword evidence="4" id="KW-1185">Reference proteome</keyword>
<feature type="domain" description="Anti-sigma-28 factor FlgM C-terminal" evidence="2">
    <location>
        <begin position="24"/>
        <end position="63"/>
    </location>
</feature>
<dbReference type="Proteomes" id="UP000184016">
    <property type="component" value="Unassembled WGS sequence"/>
</dbReference>
<proteinExistence type="predicted"/>
<sequence>MLSSSMDGIQGKPSNEVRATDSQLLNRATNYESRQQKINRLKQQIQSGVYSIQPERLAKAILQSGALQE</sequence>
<dbReference type="Pfam" id="PF04316">
    <property type="entry name" value="FlgM"/>
    <property type="match status" value="1"/>
</dbReference>
<evidence type="ECO:0000259" key="2">
    <source>
        <dbReference type="Pfam" id="PF04316"/>
    </source>
</evidence>
<dbReference type="OrthoDB" id="2991036at2"/>
<dbReference type="Gene3D" id="6.10.140.30">
    <property type="entry name" value="Anti-sigma-28 factor FlgM"/>
    <property type="match status" value="1"/>
</dbReference>
<feature type="region of interest" description="Disordered" evidence="1">
    <location>
        <begin position="1"/>
        <end position="22"/>
    </location>
</feature>
<gene>
    <name evidence="3" type="ORF">SAMN05443507_103164</name>
</gene>
<dbReference type="STRING" id="1830138.SAMN05443507_103164"/>
<dbReference type="InterPro" id="IPR035890">
    <property type="entry name" value="Anti-sigma-28_factor_FlgM_sf"/>
</dbReference>